<name>A0ABU7A4E3_9TELE</name>
<evidence type="ECO:0000313" key="2">
    <source>
        <dbReference type="Proteomes" id="UP001345963"/>
    </source>
</evidence>
<accession>A0ABU7A4E3</accession>
<evidence type="ECO:0000313" key="1">
    <source>
        <dbReference type="EMBL" id="MED6232618.1"/>
    </source>
</evidence>
<protein>
    <submittedName>
        <fullName evidence="1">Uncharacterized protein</fullName>
    </submittedName>
</protein>
<reference evidence="1 2" key="1">
    <citation type="submission" date="2021-07" db="EMBL/GenBank/DDBJ databases">
        <authorList>
            <person name="Palmer J.M."/>
        </authorList>
    </citation>
    <scope>NUCLEOTIDE SEQUENCE [LARGE SCALE GENOMIC DNA]</scope>
    <source>
        <strain evidence="1 2">AT_MEX2019</strain>
        <tissue evidence="1">Muscle</tissue>
    </source>
</reference>
<keyword evidence="2" id="KW-1185">Reference proteome</keyword>
<comment type="caution">
    <text evidence="1">The sequence shown here is derived from an EMBL/GenBank/DDBJ whole genome shotgun (WGS) entry which is preliminary data.</text>
</comment>
<dbReference type="Proteomes" id="UP001345963">
    <property type="component" value="Unassembled WGS sequence"/>
</dbReference>
<dbReference type="EMBL" id="JAHUTI010001015">
    <property type="protein sequence ID" value="MED6232618.1"/>
    <property type="molecule type" value="Genomic_DNA"/>
</dbReference>
<proteinExistence type="predicted"/>
<sequence>MYYLIQVWTFSGPLKHINICFDLNHCIVALSLCSWSLSFYKVQLHRSLKTFAASNRFSYSFALNLGAQVVGVCPVTIGSPDPSSVRLSHCVLGQDTSRTLPGDSGQRARWQPHFC</sequence>
<gene>
    <name evidence="1" type="ORF">ATANTOWER_000175</name>
</gene>
<organism evidence="1 2">
    <name type="scientific">Ataeniobius toweri</name>
    <dbReference type="NCBI Taxonomy" id="208326"/>
    <lineage>
        <taxon>Eukaryota</taxon>
        <taxon>Metazoa</taxon>
        <taxon>Chordata</taxon>
        <taxon>Craniata</taxon>
        <taxon>Vertebrata</taxon>
        <taxon>Euteleostomi</taxon>
        <taxon>Actinopterygii</taxon>
        <taxon>Neopterygii</taxon>
        <taxon>Teleostei</taxon>
        <taxon>Neoteleostei</taxon>
        <taxon>Acanthomorphata</taxon>
        <taxon>Ovalentaria</taxon>
        <taxon>Atherinomorphae</taxon>
        <taxon>Cyprinodontiformes</taxon>
        <taxon>Goodeidae</taxon>
        <taxon>Ataeniobius</taxon>
    </lineage>
</organism>